<keyword evidence="2 4" id="KW-0315">Glutamine amidotransferase</keyword>
<evidence type="ECO:0000313" key="4">
    <source>
        <dbReference type="EMBL" id="MFD0930428.1"/>
    </source>
</evidence>
<evidence type="ECO:0000256" key="2">
    <source>
        <dbReference type="ARBA" id="ARBA00022962"/>
    </source>
</evidence>
<dbReference type="InterPro" id="IPR029055">
    <property type="entry name" value="Ntn_hydrolases_N"/>
</dbReference>
<sequence length="298" mass="32812">MCGIVGLLVKNQSMRANIGQLMMPMLIGMTERGPDSAGMAVFTSPVDANALKYSLYAPTADFSWKALEQAFNSEHSDQVTLAVKGNHAILTSAVDTVKVKSWIKQAYPQIHILSVGQSIDVYKDTGLPADVAARYDLPALSGTHLVGHTRMATESAITPAHAHPFTAGTDWCLVHNGSLSNPNSLRRKLQHEGINFETDNDTEAACRFLEWRMREGDDLKTALEHGFDELDGFYTLLMGTKDQLALVRDPFACKPAVVAEHDDYVAIASEFRSLAHLPDVKNAHVFEPSPKEMYVWKV</sequence>
<organism evidence="4 5">
    <name type="scientific">Methylophilus glucosoxydans</name>
    <dbReference type="NCBI Taxonomy" id="752553"/>
    <lineage>
        <taxon>Bacteria</taxon>
        <taxon>Pseudomonadati</taxon>
        <taxon>Pseudomonadota</taxon>
        <taxon>Betaproteobacteria</taxon>
        <taxon>Nitrosomonadales</taxon>
        <taxon>Methylophilaceae</taxon>
        <taxon>Methylophilus</taxon>
    </lineage>
</organism>
<dbReference type="RefSeq" id="WP_018987290.1">
    <property type="nucleotide sequence ID" value="NZ_JBHTJW010000002.1"/>
</dbReference>
<dbReference type="Pfam" id="PF13522">
    <property type="entry name" value="GATase_6"/>
    <property type="match status" value="1"/>
</dbReference>
<evidence type="ECO:0000256" key="1">
    <source>
        <dbReference type="ARBA" id="ARBA00022679"/>
    </source>
</evidence>
<evidence type="ECO:0000313" key="5">
    <source>
        <dbReference type="Proteomes" id="UP001597106"/>
    </source>
</evidence>
<dbReference type="PROSITE" id="PS51278">
    <property type="entry name" value="GATASE_TYPE_2"/>
    <property type="match status" value="1"/>
</dbReference>
<dbReference type="CDD" id="cd01907">
    <property type="entry name" value="GlxB"/>
    <property type="match status" value="1"/>
</dbReference>
<name>A0ABW3GL89_9PROT</name>
<keyword evidence="5" id="KW-1185">Reference proteome</keyword>
<dbReference type="InterPro" id="IPR017932">
    <property type="entry name" value="GATase_2_dom"/>
</dbReference>
<reference evidence="5" key="1">
    <citation type="journal article" date="2019" name="Int. J. Syst. Evol. Microbiol.">
        <title>The Global Catalogue of Microorganisms (GCM) 10K type strain sequencing project: providing services to taxonomists for standard genome sequencing and annotation.</title>
        <authorList>
            <consortium name="The Broad Institute Genomics Platform"/>
            <consortium name="The Broad Institute Genome Sequencing Center for Infectious Disease"/>
            <person name="Wu L."/>
            <person name="Ma J."/>
        </authorList>
    </citation>
    <scope>NUCLEOTIDE SEQUENCE [LARGE SCALE GENOMIC DNA]</scope>
    <source>
        <strain evidence="5">CCUG 59685</strain>
    </source>
</reference>
<accession>A0ABW3GL89</accession>
<dbReference type="EMBL" id="JBHTJW010000002">
    <property type="protein sequence ID" value="MFD0930428.1"/>
    <property type="molecule type" value="Genomic_DNA"/>
</dbReference>
<dbReference type="SUPFAM" id="SSF56235">
    <property type="entry name" value="N-terminal nucleophile aminohydrolases (Ntn hydrolases)"/>
    <property type="match status" value="1"/>
</dbReference>
<feature type="domain" description="Glutamine amidotransferase type-2" evidence="3">
    <location>
        <begin position="2"/>
        <end position="298"/>
    </location>
</feature>
<protein>
    <submittedName>
        <fullName evidence="4">Glutamine amidotransferase family protein</fullName>
    </submittedName>
</protein>
<dbReference type="Proteomes" id="UP001597106">
    <property type="component" value="Unassembled WGS sequence"/>
</dbReference>
<evidence type="ECO:0000259" key="3">
    <source>
        <dbReference type="PROSITE" id="PS51278"/>
    </source>
</evidence>
<gene>
    <name evidence="4" type="ORF">ACFQ1T_11630</name>
</gene>
<dbReference type="PANTHER" id="PTHR11907">
    <property type="entry name" value="AMIDOPHOSPHORIBOSYLTRANSFERASE"/>
    <property type="match status" value="1"/>
</dbReference>
<keyword evidence="1" id="KW-0808">Transferase</keyword>
<dbReference type="Gene3D" id="3.60.20.10">
    <property type="entry name" value="Glutamine Phosphoribosylpyrophosphate, subunit 1, domain 1"/>
    <property type="match status" value="1"/>
</dbReference>
<proteinExistence type="predicted"/>
<comment type="caution">
    <text evidence="4">The sequence shown here is derived from an EMBL/GenBank/DDBJ whole genome shotgun (WGS) entry which is preliminary data.</text>
</comment>